<evidence type="ECO:0000313" key="2">
    <source>
        <dbReference type="Proteomes" id="UP000622552"/>
    </source>
</evidence>
<dbReference type="AlphaFoldDB" id="A0A8J7KYW0"/>
<proteinExistence type="predicted"/>
<evidence type="ECO:0008006" key="3">
    <source>
        <dbReference type="Google" id="ProtNLM"/>
    </source>
</evidence>
<dbReference type="RefSeq" id="WP_197006336.1">
    <property type="nucleotide sequence ID" value="NZ_BONS01000006.1"/>
</dbReference>
<protein>
    <recommendedName>
        <fullName evidence="3">DUF4376 domain-containing protein</fullName>
    </recommendedName>
</protein>
<gene>
    <name evidence="1" type="ORF">IW245_005906</name>
</gene>
<keyword evidence="2" id="KW-1185">Reference proteome</keyword>
<sequence>MEQNEWVFGDGGKIVSKEEMIAALGPGAQPPTFTAFGGPQAEWCAETWQSAKEPYRYGVYAEGPVPFAVLLEDCPDLESAQIASSEVLARIILTCVGEGKASPALHWRRDTGDEVAVVATADTENGEIEWYGVTCLGGQHWQYNSLGDLDGARRTVAEAVLSYGLIDEEDEDMLPADRRDLASILALEAWATHVLAEAARHRAQGVHGFLVGAEEVREILK</sequence>
<comment type="caution">
    <text evidence="1">The sequence shown here is derived from an EMBL/GenBank/DDBJ whole genome shotgun (WGS) entry which is preliminary data.</text>
</comment>
<name>A0A8J7KYW0_9ACTN</name>
<reference evidence="1" key="1">
    <citation type="submission" date="2020-11" db="EMBL/GenBank/DDBJ databases">
        <title>Sequencing the genomes of 1000 actinobacteria strains.</title>
        <authorList>
            <person name="Klenk H.-P."/>
        </authorList>
    </citation>
    <scope>NUCLEOTIDE SEQUENCE</scope>
    <source>
        <strain evidence="1">DSM 45356</strain>
    </source>
</reference>
<dbReference type="Proteomes" id="UP000622552">
    <property type="component" value="Unassembled WGS sequence"/>
</dbReference>
<evidence type="ECO:0000313" key="1">
    <source>
        <dbReference type="EMBL" id="MBG6139712.1"/>
    </source>
</evidence>
<accession>A0A8J7KYW0</accession>
<dbReference type="EMBL" id="JADOUF010000001">
    <property type="protein sequence ID" value="MBG6139712.1"/>
    <property type="molecule type" value="Genomic_DNA"/>
</dbReference>
<organism evidence="1 2">
    <name type="scientific">Longispora fulva</name>
    <dbReference type="NCBI Taxonomy" id="619741"/>
    <lineage>
        <taxon>Bacteria</taxon>
        <taxon>Bacillati</taxon>
        <taxon>Actinomycetota</taxon>
        <taxon>Actinomycetes</taxon>
        <taxon>Micromonosporales</taxon>
        <taxon>Micromonosporaceae</taxon>
        <taxon>Longispora</taxon>
    </lineage>
</organism>